<dbReference type="PROSITE" id="PS50106">
    <property type="entry name" value="PDZ"/>
    <property type="match status" value="1"/>
</dbReference>
<evidence type="ECO:0000256" key="9">
    <source>
        <dbReference type="ARBA" id="ARBA00022764"/>
    </source>
</evidence>
<evidence type="ECO:0000259" key="17">
    <source>
        <dbReference type="PROSITE" id="PS50106"/>
    </source>
</evidence>
<dbReference type="EMBL" id="LMAR01000045">
    <property type="protein sequence ID" value="KQK29846.1"/>
    <property type="molecule type" value="Genomic_DNA"/>
</dbReference>
<comment type="subcellular location">
    <subcellularLocation>
        <location evidence="2">Periplasm</location>
    </subcellularLocation>
</comment>
<evidence type="ECO:0000256" key="6">
    <source>
        <dbReference type="ARBA" id="ARBA00022670"/>
    </source>
</evidence>
<dbReference type="PANTHER" id="PTHR22939:SF130">
    <property type="entry name" value="PERIPLASMIC SERINE ENDOPROTEASE DEGP-LIKE-RELATED"/>
    <property type="match status" value="1"/>
</dbReference>
<sequence>MRTHMASKTVSAVRPARIALAAGIAGLALLASPVLVPGQAQANTPLLQGQTSLADLVEKVMPAVVNISAVTTNDQKGRNLPQLPQLGPDTPFGDLFEEFFNRRNQQGERQAPQQRRSQSAGSGFVVDPSGIVVTNNHVIGDANEITVVFGDGLRLKAEVIGKDTKVDLAVLRVKHDKPLPFVKFGDSDKMRIGDPVMAIGNPFGLGGSVSSGIVSARNRDISQGPYDTYIQTDAAINKGNSGGPLFNMAGEVIGINTAILSPTGGSVGIGFAVPSSLAVNIVDQLKEFGETRRGWLGVRIQSVDDATAEALGLGTARGALVAGIDEKGPAKPAGLETGDVIVKFDGKEVKDSRDLPRIVAATPVGKDVPIAVIRKGKEEVKTVKLGRLEDGEKVQSASANKPAAEPAKPAVTSALGLEFSPQTDELRKRYSIKDGLKGVVITKVDGNSNAADKRILVGELIVEVGQEPVNSPQDVTKRLEALKKEGKKSALLLVSNGQGEVRFVAVAMN</sequence>
<dbReference type="Gene3D" id="2.40.10.120">
    <property type="match status" value="1"/>
</dbReference>
<dbReference type="EC" id="3.4.21.107" evidence="4"/>
<evidence type="ECO:0000256" key="5">
    <source>
        <dbReference type="ARBA" id="ARBA00013958"/>
    </source>
</evidence>
<evidence type="ECO:0000256" key="7">
    <source>
        <dbReference type="ARBA" id="ARBA00022729"/>
    </source>
</evidence>
<evidence type="ECO:0000256" key="2">
    <source>
        <dbReference type="ARBA" id="ARBA00004418"/>
    </source>
</evidence>
<evidence type="ECO:0000256" key="10">
    <source>
        <dbReference type="ARBA" id="ARBA00022801"/>
    </source>
</evidence>
<keyword evidence="19" id="KW-1185">Reference proteome</keyword>
<evidence type="ECO:0000256" key="11">
    <source>
        <dbReference type="ARBA" id="ARBA00022825"/>
    </source>
</evidence>
<feature type="binding site" evidence="15">
    <location>
        <begin position="239"/>
        <end position="241"/>
    </location>
    <ligand>
        <name>substrate</name>
    </ligand>
</feature>
<evidence type="ECO:0000256" key="15">
    <source>
        <dbReference type="PIRSR" id="PIRSR611782-2"/>
    </source>
</evidence>
<keyword evidence="6 18" id="KW-0645">Protease</keyword>
<organism evidence="18 19">
    <name type="scientific">Bosea thiooxidans</name>
    <dbReference type="NCBI Taxonomy" id="53254"/>
    <lineage>
        <taxon>Bacteria</taxon>
        <taxon>Pseudomonadati</taxon>
        <taxon>Pseudomonadota</taxon>
        <taxon>Alphaproteobacteria</taxon>
        <taxon>Hyphomicrobiales</taxon>
        <taxon>Boseaceae</taxon>
        <taxon>Bosea</taxon>
    </lineage>
</organism>
<dbReference type="InterPro" id="IPR011782">
    <property type="entry name" value="Pept_S1C_Do"/>
</dbReference>
<keyword evidence="8" id="KW-0677">Repeat</keyword>
<proteinExistence type="inferred from homology"/>
<evidence type="ECO:0000256" key="14">
    <source>
        <dbReference type="PIRSR" id="PIRSR611782-1"/>
    </source>
</evidence>
<dbReference type="CDD" id="cd10839">
    <property type="entry name" value="cpPDZ1_DegP-like"/>
    <property type="match status" value="1"/>
</dbReference>
<accession>A0A0Q3PJE9</accession>
<dbReference type="InterPro" id="IPR001478">
    <property type="entry name" value="PDZ"/>
</dbReference>
<dbReference type="InterPro" id="IPR001940">
    <property type="entry name" value="Peptidase_S1C"/>
</dbReference>
<dbReference type="Pfam" id="PF13180">
    <property type="entry name" value="PDZ_2"/>
    <property type="match status" value="1"/>
</dbReference>
<dbReference type="SMART" id="SM00228">
    <property type="entry name" value="PDZ"/>
    <property type="match status" value="2"/>
</dbReference>
<reference evidence="18 19" key="1">
    <citation type="submission" date="2015-10" db="EMBL/GenBank/DDBJ databases">
        <title>Draft genome of Bosea thiooxidans.</title>
        <authorList>
            <person name="Wang X."/>
        </authorList>
    </citation>
    <scope>NUCLEOTIDE SEQUENCE [LARGE SCALE GENOMIC DNA]</scope>
    <source>
        <strain evidence="18 19">CGMCC 9174</strain>
    </source>
</reference>
<evidence type="ECO:0000256" key="1">
    <source>
        <dbReference type="ARBA" id="ARBA00001772"/>
    </source>
</evidence>
<evidence type="ECO:0000313" key="19">
    <source>
        <dbReference type="Proteomes" id="UP000051562"/>
    </source>
</evidence>
<comment type="similarity">
    <text evidence="3">Belongs to the peptidase S1C family.</text>
</comment>
<feature type="active site" description="Charge relay system" evidence="14">
    <location>
        <position position="241"/>
    </location>
</feature>
<keyword evidence="12" id="KW-0346">Stress response</keyword>
<dbReference type="GO" id="GO:0004252">
    <property type="term" value="F:serine-type endopeptidase activity"/>
    <property type="evidence" value="ECO:0007669"/>
    <property type="project" value="InterPro"/>
</dbReference>
<evidence type="ECO:0000256" key="8">
    <source>
        <dbReference type="ARBA" id="ARBA00022737"/>
    </source>
</evidence>
<dbReference type="FunFam" id="2.40.10.120:FF:000007">
    <property type="entry name" value="Periplasmic serine endoprotease DegP-like"/>
    <property type="match status" value="1"/>
</dbReference>
<protein>
    <recommendedName>
        <fullName evidence="5">Probable periplasmic serine endoprotease DegP-like</fullName>
        <ecNumber evidence="4">3.4.21.107</ecNumber>
    </recommendedName>
    <alternativeName>
        <fullName evidence="13">Protease Do</fullName>
    </alternativeName>
</protein>
<dbReference type="GO" id="GO:0042597">
    <property type="term" value="C:periplasmic space"/>
    <property type="evidence" value="ECO:0007669"/>
    <property type="project" value="UniProtKB-SubCell"/>
</dbReference>
<feature type="region of interest" description="Disordered" evidence="16">
    <location>
        <begin position="104"/>
        <end position="123"/>
    </location>
</feature>
<dbReference type="SUPFAM" id="SSF50156">
    <property type="entry name" value="PDZ domain-like"/>
    <property type="match status" value="2"/>
</dbReference>
<feature type="binding site" evidence="15">
    <location>
        <position position="137"/>
    </location>
    <ligand>
        <name>substrate</name>
    </ligand>
</feature>
<dbReference type="Pfam" id="PF13365">
    <property type="entry name" value="Trypsin_2"/>
    <property type="match status" value="1"/>
</dbReference>
<evidence type="ECO:0000256" key="4">
    <source>
        <dbReference type="ARBA" id="ARBA00013035"/>
    </source>
</evidence>
<dbReference type="PANTHER" id="PTHR22939">
    <property type="entry name" value="SERINE PROTEASE FAMILY S1C HTRA-RELATED"/>
    <property type="match status" value="1"/>
</dbReference>
<feature type="compositionally biased region" description="Low complexity" evidence="16">
    <location>
        <begin position="109"/>
        <end position="123"/>
    </location>
</feature>
<name>A0A0Q3PJE9_9HYPH</name>
<evidence type="ECO:0000256" key="3">
    <source>
        <dbReference type="ARBA" id="ARBA00010541"/>
    </source>
</evidence>
<comment type="catalytic activity">
    <reaction evidence="1">
        <text>Acts on substrates that are at least partially unfolded. The cleavage site P1 residue is normally between a pair of hydrophobic residues, such as Val-|-Val.</text>
        <dbReference type="EC" id="3.4.21.107"/>
    </reaction>
</comment>
<evidence type="ECO:0000256" key="16">
    <source>
        <dbReference type="SAM" id="MobiDB-lite"/>
    </source>
</evidence>
<feature type="active site" description="Charge relay system" evidence="14">
    <location>
        <position position="137"/>
    </location>
</feature>
<dbReference type="InterPro" id="IPR036034">
    <property type="entry name" value="PDZ_sf"/>
</dbReference>
<feature type="active site" description="Charge relay system" evidence="14">
    <location>
        <position position="167"/>
    </location>
</feature>
<dbReference type="AlphaFoldDB" id="A0A0Q3PJE9"/>
<evidence type="ECO:0000256" key="13">
    <source>
        <dbReference type="ARBA" id="ARBA00032850"/>
    </source>
</evidence>
<gene>
    <name evidence="18" type="ORF">ARD30_05230</name>
</gene>
<dbReference type="InterPro" id="IPR009003">
    <property type="entry name" value="Peptidase_S1_PA"/>
</dbReference>
<dbReference type="Proteomes" id="UP000051562">
    <property type="component" value="Unassembled WGS sequence"/>
</dbReference>
<feature type="binding site" evidence="15">
    <location>
        <position position="167"/>
    </location>
    <ligand>
        <name>substrate</name>
    </ligand>
</feature>
<dbReference type="NCBIfam" id="TIGR02037">
    <property type="entry name" value="degP_htrA_DO"/>
    <property type="match status" value="1"/>
</dbReference>
<dbReference type="PRINTS" id="PR00834">
    <property type="entry name" value="PROTEASES2C"/>
</dbReference>
<dbReference type="SUPFAM" id="SSF50494">
    <property type="entry name" value="Trypsin-like serine proteases"/>
    <property type="match status" value="1"/>
</dbReference>
<keyword evidence="11" id="KW-0720">Serine protease</keyword>
<keyword evidence="9" id="KW-0574">Periplasm</keyword>
<dbReference type="STRING" id="53254.SAMN05660750_00159"/>
<feature type="domain" description="PDZ" evidence="17">
    <location>
        <begin position="285"/>
        <end position="376"/>
    </location>
</feature>
<evidence type="ECO:0000256" key="12">
    <source>
        <dbReference type="ARBA" id="ARBA00023016"/>
    </source>
</evidence>
<keyword evidence="10" id="KW-0378">Hydrolase</keyword>
<evidence type="ECO:0000313" key="18">
    <source>
        <dbReference type="EMBL" id="KQK29846.1"/>
    </source>
</evidence>
<comment type="caution">
    <text evidence="18">The sequence shown here is derived from an EMBL/GenBank/DDBJ whole genome shotgun (WGS) entry which is preliminary data.</text>
</comment>
<dbReference type="GO" id="GO:0006508">
    <property type="term" value="P:proteolysis"/>
    <property type="evidence" value="ECO:0007669"/>
    <property type="project" value="UniProtKB-KW"/>
</dbReference>
<dbReference type="Gene3D" id="2.30.42.10">
    <property type="match status" value="2"/>
</dbReference>
<keyword evidence="7" id="KW-0732">Signal</keyword>